<evidence type="ECO:0000313" key="3">
    <source>
        <dbReference type="Proteomes" id="UP001231197"/>
    </source>
</evidence>
<keyword evidence="3" id="KW-1185">Reference proteome</keyword>
<evidence type="ECO:0000313" key="2">
    <source>
        <dbReference type="EMBL" id="MDN3493011.1"/>
    </source>
</evidence>
<organism evidence="2 3">
    <name type="scientific">Winogradskyella bathintestinalis</name>
    <dbReference type="NCBI Taxonomy" id="3035208"/>
    <lineage>
        <taxon>Bacteria</taxon>
        <taxon>Pseudomonadati</taxon>
        <taxon>Bacteroidota</taxon>
        <taxon>Flavobacteriia</taxon>
        <taxon>Flavobacteriales</taxon>
        <taxon>Flavobacteriaceae</taxon>
        <taxon>Winogradskyella</taxon>
    </lineage>
</organism>
<dbReference type="EMBL" id="JASDDK010000003">
    <property type="protein sequence ID" value="MDN3493011.1"/>
    <property type="molecule type" value="Genomic_DNA"/>
</dbReference>
<gene>
    <name evidence="2" type="ORF">QMA06_09775</name>
</gene>
<protein>
    <submittedName>
        <fullName evidence="2">DUF4331 family protein</fullName>
    </submittedName>
</protein>
<dbReference type="RefSeq" id="WP_290206669.1">
    <property type="nucleotide sequence ID" value="NZ_JASDDK010000003.1"/>
</dbReference>
<keyword evidence="1" id="KW-0732">Signal</keyword>
<evidence type="ECO:0000256" key="1">
    <source>
        <dbReference type="SAM" id="SignalP"/>
    </source>
</evidence>
<dbReference type="InterPro" id="IPR025566">
    <property type="entry name" value="DUF4331"/>
</dbReference>
<dbReference type="Pfam" id="PF14224">
    <property type="entry name" value="DUF4331"/>
    <property type="match status" value="1"/>
</dbReference>
<dbReference type="Proteomes" id="UP001231197">
    <property type="component" value="Unassembled WGS sequence"/>
</dbReference>
<name>A0ABT7ZVI9_9FLAO</name>
<reference evidence="2 3" key="1">
    <citation type="journal article" date="2023" name="Int. J. Syst. Evol. Microbiol.">
        <title>Winogradskyella bathintestinalis sp. nov., isolated from the intestine of the deep-sea loosejaw dragonfish, Malacosteus niger.</title>
        <authorList>
            <person name="Uniacke-Lowe S."/>
            <person name="Johnson C.N."/>
            <person name="Stanton C."/>
            <person name="Hill C."/>
            <person name="Ross P."/>
        </authorList>
    </citation>
    <scope>NUCLEOTIDE SEQUENCE [LARGE SCALE GENOMIC DNA]</scope>
    <source>
        <strain evidence="2 3">APC 3343</strain>
    </source>
</reference>
<feature type="signal peptide" evidence="1">
    <location>
        <begin position="1"/>
        <end position="21"/>
    </location>
</feature>
<comment type="caution">
    <text evidence="2">The sequence shown here is derived from an EMBL/GenBank/DDBJ whole genome shotgun (WGS) entry which is preliminary data.</text>
</comment>
<proteinExistence type="predicted"/>
<sequence length="194" mass="20462">MKINNIKIFAVAILASMTAFNCSDDDDSINIPDGPDFSGTYIQQDQMARPAINTVLVNDGMKDAFNTTVPSNMGAMFAEPFQAKLEALSPAYDPANPTDANALGFTAEAFAGVLATDVLTVSLDGETTFFNPASGATLTGRTLADDVIDVELILIFGGEEGLSNPEVPGLVSDNVDGNDKPFLTSFPYLASPHM</sequence>
<accession>A0ABT7ZVI9</accession>
<feature type="chain" id="PRO_5046234104" evidence="1">
    <location>
        <begin position="22"/>
        <end position="194"/>
    </location>
</feature>